<keyword evidence="2" id="KW-1185">Reference proteome</keyword>
<comment type="caution">
    <text evidence="1">The sequence shown here is derived from an EMBL/GenBank/DDBJ whole genome shotgun (WGS) entry which is preliminary data.</text>
</comment>
<dbReference type="EMBL" id="PYDT01000002">
    <property type="protein sequence ID" value="THU68489.1"/>
    <property type="molecule type" value="Genomic_DNA"/>
</dbReference>
<sequence length="106" mass="11088">MAECATRGERAVGTFYVTDASGGGNVDPKRMEAVREELGESVTLVVRAGGWGCAKSNSSTTLSPSLSTSSVDGDRSRIMTSLGSSLGSLLWSHIERLSSNFGSIRS</sequence>
<dbReference type="Proteomes" id="UP000317650">
    <property type="component" value="Chromosome 8"/>
</dbReference>
<evidence type="ECO:0000313" key="2">
    <source>
        <dbReference type="Proteomes" id="UP000317650"/>
    </source>
</evidence>
<proteinExistence type="predicted"/>
<name>A0A4S8K1C8_MUSBA</name>
<evidence type="ECO:0000313" key="1">
    <source>
        <dbReference type="EMBL" id="THU68489.1"/>
    </source>
</evidence>
<accession>A0A4S8K1C8</accession>
<gene>
    <name evidence="1" type="ORF">C4D60_Mb08t04420</name>
</gene>
<organism evidence="1 2">
    <name type="scientific">Musa balbisiana</name>
    <name type="common">Banana</name>
    <dbReference type="NCBI Taxonomy" id="52838"/>
    <lineage>
        <taxon>Eukaryota</taxon>
        <taxon>Viridiplantae</taxon>
        <taxon>Streptophyta</taxon>
        <taxon>Embryophyta</taxon>
        <taxon>Tracheophyta</taxon>
        <taxon>Spermatophyta</taxon>
        <taxon>Magnoliopsida</taxon>
        <taxon>Liliopsida</taxon>
        <taxon>Zingiberales</taxon>
        <taxon>Musaceae</taxon>
        <taxon>Musa</taxon>
    </lineage>
</organism>
<protein>
    <submittedName>
        <fullName evidence="1">Uncharacterized protein</fullName>
    </submittedName>
</protein>
<reference evidence="1 2" key="1">
    <citation type="journal article" date="2019" name="Nat. Plants">
        <title>Genome sequencing of Musa balbisiana reveals subgenome evolution and function divergence in polyploid bananas.</title>
        <authorList>
            <person name="Yao X."/>
        </authorList>
    </citation>
    <scope>NUCLEOTIDE SEQUENCE [LARGE SCALE GENOMIC DNA]</scope>
    <source>
        <strain evidence="2">cv. DH-PKW</strain>
        <tissue evidence="1">Leaves</tissue>
    </source>
</reference>
<dbReference type="AlphaFoldDB" id="A0A4S8K1C8"/>